<organism evidence="1 2">
    <name type="scientific">Kumtagia ephedrae</name>
    <dbReference type="NCBI Taxonomy" id="2116701"/>
    <lineage>
        <taxon>Bacteria</taxon>
        <taxon>Pseudomonadati</taxon>
        <taxon>Pseudomonadota</taxon>
        <taxon>Alphaproteobacteria</taxon>
        <taxon>Hyphomicrobiales</taxon>
        <taxon>Phyllobacteriaceae</taxon>
        <taxon>Kumtagia</taxon>
    </lineage>
</organism>
<dbReference type="EMBL" id="PXYK01000007">
    <property type="protein sequence ID" value="PSJ61826.1"/>
    <property type="molecule type" value="Genomic_DNA"/>
</dbReference>
<proteinExistence type="predicted"/>
<evidence type="ECO:0000313" key="1">
    <source>
        <dbReference type="EMBL" id="PSJ61826.1"/>
    </source>
</evidence>
<name>A0A2P7SH49_9HYPH</name>
<accession>A0A2P7SH49</accession>
<sequence length="94" mass="10194">MVASAALGGCSTVQDDVRNDREAAIARCVRQVDLSGPRFKAHAMTYMGVSRESLATTMCDRLANGVAEGRIDQSDINRLIRTGQLTSKFSFLRG</sequence>
<gene>
    <name evidence="1" type="ORF">C7I84_09515</name>
</gene>
<dbReference type="AlphaFoldDB" id="A0A2P7SH49"/>
<reference evidence="1 2" key="1">
    <citation type="submission" date="2018-03" db="EMBL/GenBank/DDBJ databases">
        <title>The draft genome of Mesorhizobium sp. 6GN-30.</title>
        <authorList>
            <person name="Liu L."/>
            <person name="Li L."/>
            <person name="Wang T."/>
            <person name="Zhang X."/>
            <person name="Liang L."/>
        </authorList>
    </citation>
    <scope>NUCLEOTIDE SEQUENCE [LARGE SCALE GENOMIC DNA]</scope>
    <source>
        <strain evidence="1 2">6GN30</strain>
    </source>
</reference>
<comment type="caution">
    <text evidence="1">The sequence shown here is derived from an EMBL/GenBank/DDBJ whole genome shotgun (WGS) entry which is preliminary data.</text>
</comment>
<dbReference type="Proteomes" id="UP000241229">
    <property type="component" value="Unassembled WGS sequence"/>
</dbReference>
<keyword evidence="2" id="KW-1185">Reference proteome</keyword>
<protein>
    <submittedName>
        <fullName evidence="1">Uncharacterized protein</fullName>
    </submittedName>
</protein>
<evidence type="ECO:0000313" key="2">
    <source>
        <dbReference type="Proteomes" id="UP000241229"/>
    </source>
</evidence>